<dbReference type="EMBL" id="MEYV01000015">
    <property type="protein sequence ID" value="OGD39964.1"/>
    <property type="molecule type" value="Genomic_DNA"/>
</dbReference>
<comment type="caution">
    <text evidence="2">The sequence shown here is derived from an EMBL/GenBank/DDBJ whole genome shotgun (WGS) entry which is preliminary data.</text>
</comment>
<dbReference type="CDD" id="cd23763">
    <property type="entry name" value="ASKHA_ATPase_ROK"/>
    <property type="match status" value="1"/>
</dbReference>
<dbReference type="PANTHER" id="PTHR18964">
    <property type="entry name" value="ROK (REPRESSOR, ORF, KINASE) FAMILY"/>
    <property type="match status" value="1"/>
</dbReference>
<comment type="similarity">
    <text evidence="1">Belongs to the ROK (NagC/XylR) family.</text>
</comment>
<dbReference type="PROSITE" id="PS01125">
    <property type="entry name" value="ROK"/>
    <property type="match status" value="1"/>
</dbReference>
<accession>A0A1F5CAS5</accession>
<dbReference type="InterPro" id="IPR049874">
    <property type="entry name" value="ROK_cs"/>
</dbReference>
<dbReference type="PANTHER" id="PTHR18964:SF149">
    <property type="entry name" value="BIFUNCTIONAL UDP-N-ACETYLGLUCOSAMINE 2-EPIMERASE_N-ACETYLMANNOSAMINE KINASE"/>
    <property type="match status" value="1"/>
</dbReference>
<reference evidence="2 3" key="1">
    <citation type="journal article" date="2016" name="Nat. Commun.">
        <title>Thousands of microbial genomes shed light on interconnected biogeochemical processes in an aquifer system.</title>
        <authorList>
            <person name="Anantharaman K."/>
            <person name="Brown C.T."/>
            <person name="Hug L.A."/>
            <person name="Sharon I."/>
            <person name="Castelle C.J."/>
            <person name="Probst A.J."/>
            <person name="Thomas B.C."/>
            <person name="Singh A."/>
            <person name="Wilkins M.J."/>
            <person name="Karaoz U."/>
            <person name="Brodie E.L."/>
            <person name="Williams K.H."/>
            <person name="Hubbard S.S."/>
            <person name="Banfield J.F."/>
        </authorList>
    </citation>
    <scope>NUCLEOTIDE SEQUENCE [LARGE SCALE GENOMIC DNA]</scope>
</reference>
<protein>
    <recommendedName>
        <fullName evidence="4">Glucokinase</fullName>
    </recommendedName>
</protein>
<organism evidence="2 3">
    <name type="scientific">Candidatus Azambacteria bacterium RIFCSPLOWO2_02_FULL_44_14</name>
    <dbReference type="NCBI Taxonomy" id="1797306"/>
    <lineage>
        <taxon>Bacteria</taxon>
        <taxon>Candidatus Azamiibacteriota</taxon>
    </lineage>
</organism>
<name>A0A1F5CAS5_9BACT</name>
<sequence>MQSLNNKFIVGVDIGGTKINVVLFRGAKVMYKDKQPTETQNLQKLMDQLESMISSVISPLRRKEILGIGCGIAGALDLEKGQILKAPNLPVINGFKIREWLSKKFHREVFIDNDTRSFLRGEHLWGAGKGYKNLVGLTLGTGVGGGIIIDGKIINGANDAAGEIGHMIIKSEIRPPSAKLGRGRGNSKLETNDFEELAGARALKNFGFSDSLKAYNLARKGDKNAREAFEKVGEYLGISLANIVNILDPQAIIIGGGLTGAEKFILPQARKTMKKLITSPKAAEGVLILLNKLGEDAGAMGAAALLLEA</sequence>
<dbReference type="Gene3D" id="3.30.420.40">
    <property type="match status" value="2"/>
</dbReference>
<evidence type="ECO:0008006" key="4">
    <source>
        <dbReference type="Google" id="ProtNLM"/>
    </source>
</evidence>
<proteinExistence type="inferred from homology"/>
<evidence type="ECO:0000256" key="1">
    <source>
        <dbReference type="ARBA" id="ARBA00006479"/>
    </source>
</evidence>
<dbReference type="InterPro" id="IPR043129">
    <property type="entry name" value="ATPase_NBD"/>
</dbReference>
<gene>
    <name evidence="2" type="ORF">A3I30_02010</name>
</gene>
<dbReference type="Pfam" id="PF00480">
    <property type="entry name" value="ROK"/>
    <property type="match status" value="1"/>
</dbReference>
<dbReference type="InterPro" id="IPR000600">
    <property type="entry name" value="ROK"/>
</dbReference>
<evidence type="ECO:0000313" key="3">
    <source>
        <dbReference type="Proteomes" id="UP000177197"/>
    </source>
</evidence>
<dbReference type="Proteomes" id="UP000177197">
    <property type="component" value="Unassembled WGS sequence"/>
</dbReference>
<dbReference type="SUPFAM" id="SSF53067">
    <property type="entry name" value="Actin-like ATPase domain"/>
    <property type="match status" value="1"/>
</dbReference>
<dbReference type="AlphaFoldDB" id="A0A1F5CAS5"/>
<evidence type="ECO:0000313" key="2">
    <source>
        <dbReference type="EMBL" id="OGD39964.1"/>
    </source>
</evidence>